<dbReference type="InterPro" id="IPR036249">
    <property type="entry name" value="Thioredoxin-like_sf"/>
</dbReference>
<reference evidence="1" key="1">
    <citation type="submission" date="2022-02" db="EMBL/GenBank/DDBJ databases">
        <authorList>
            <person name="Giguere J D."/>
        </authorList>
    </citation>
    <scope>NUCLEOTIDE SEQUENCE</scope>
    <source>
        <strain evidence="1">CCAP 1055/1</strain>
    </source>
</reference>
<dbReference type="SUPFAM" id="SSF52833">
    <property type="entry name" value="Thioredoxin-like"/>
    <property type="match status" value="1"/>
</dbReference>
<organism evidence="1">
    <name type="scientific">Phaeodactylum tricornutum</name>
    <name type="common">Diatom</name>
    <dbReference type="NCBI Taxonomy" id="2850"/>
    <lineage>
        <taxon>Eukaryota</taxon>
        <taxon>Sar</taxon>
        <taxon>Stramenopiles</taxon>
        <taxon>Ochrophyta</taxon>
        <taxon>Bacillariophyta</taxon>
        <taxon>Bacillariophyceae</taxon>
        <taxon>Bacillariophycidae</taxon>
        <taxon>Naviculales</taxon>
        <taxon>Phaeodactylaceae</taxon>
        <taxon>Phaeodactylum</taxon>
    </lineage>
</organism>
<sequence>MASSISRLPELPVTCLRTAKELKTTDIVKGSKTVIGKCDRTQKREYDEMIFLLSSSCTLVCFQPDFWTTRCTRCPDALDKLDDLAAAPRFANVQFVSICCDKLDGAREIIEKETEPRWQNVDHYFMEHQYKEEAKNVLGFSAVPFYVMLNEKGETIQMGNAIDFERLAVEEAEPDSVATENEKENMLTIENPVVDLHVGKNELRAIKLDDFSVDDLDF</sequence>
<proteinExistence type="predicted"/>
<dbReference type="Gene3D" id="3.40.30.10">
    <property type="entry name" value="Glutaredoxin"/>
    <property type="match status" value="1"/>
</dbReference>
<dbReference type="EMBL" id="OU594950">
    <property type="protein sequence ID" value="CAG9294294.1"/>
    <property type="molecule type" value="Genomic_DNA"/>
</dbReference>
<gene>
    <name evidence="1" type="ORF">PTTT1_LOCUS54210</name>
</gene>
<evidence type="ECO:0008006" key="2">
    <source>
        <dbReference type="Google" id="ProtNLM"/>
    </source>
</evidence>
<evidence type="ECO:0000313" key="1">
    <source>
        <dbReference type="EMBL" id="CAG9294294.1"/>
    </source>
</evidence>
<name>A0A8J9X9E7_PHATR</name>
<accession>A0A8J9X9E7</accession>
<protein>
    <recommendedName>
        <fullName evidence="2">Thioredoxin domain-containing protein</fullName>
    </recommendedName>
</protein>
<dbReference type="Proteomes" id="UP000836788">
    <property type="component" value="Chromosome 9"/>
</dbReference>
<dbReference type="AlphaFoldDB" id="A0A8J9X9E7"/>